<accession>A0A1H8MBW1</accession>
<proteinExistence type="predicted"/>
<protein>
    <submittedName>
        <fullName evidence="2">Uncharacterized protein</fullName>
    </submittedName>
</protein>
<sequence>MLHRLALAGGADIARAPKTLARGARSPNGAARRAGHASNHHDSPKLSIFVGFRRTASRQARHPCNHGAPLVFRIICLRSAAAPCPKSAPPARKAARNATAAISVSVSDLFPASATPSKRRTKDIHPLNLSDGSHQALAKSPNSDCGRSYGPDQDHGPPPAPPVHSGSGTAERPIVPTPRLRSITAGRDRHVCHWRALPRKA</sequence>
<evidence type="ECO:0000313" key="2">
    <source>
        <dbReference type="EMBL" id="SEO14851.1"/>
    </source>
</evidence>
<evidence type="ECO:0000256" key="1">
    <source>
        <dbReference type="SAM" id="MobiDB-lite"/>
    </source>
</evidence>
<dbReference type="AlphaFoldDB" id="A0A1H8MBW1"/>
<gene>
    <name evidence="2" type="ORF">SAMN04488103_1132</name>
</gene>
<reference evidence="2 3" key="1">
    <citation type="submission" date="2016-10" db="EMBL/GenBank/DDBJ databases">
        <authorList>
            <person name="de Groot N.N."/>
        </authorList>
    </citation>
    <scope>NUCLEOTIDE SEQUENCE [LARGE SCALE GENOMIC DNA]</scope>
    <source>
        <strain evidence="2 3">DSM 3857</strain>
    </source>
</reference>
<name>A0A1H8MBW1_9RHOB</name>
<organism evidence="2 3">
    <name type="scientific">Gemmobacter aquatilis</name>
    <dbReference type="NCBI Taxonomy" id="933059"/>
    <lineage>
        <taxon>Bacteria</taxon>
        <taxon>Pseudomonadati</taxon>
        <taxon>Pseudomonadota</taxon>
        <taxon>Alphaproteobacteria</taxon>
        <taxon>Rhodobacterales</taxon>
        <taxon>Paracoccaceae</taxon>
        <taxon>Gemmobacter</taxon>
    </lineage>
</organism>
<feature type="region of interest" description="Disordered" evidence="1">
    <location>
        <begin position="18"/>
        <end position="44"/>
    </location>
</feature>
<keyword evidence="3" id="KW-1185">Reference proteome</keyword>
<evidence type="ECO:0000313" key="3">
    <source>
        <dbReference type="Proteomes" id="UP000198761"/>
    </source>
</evidence>
<dbReference type="EMBL" id="FOCE01000013">
    <property type="protein sequence ID" value="SEO14851.1"/>
    <property type="molecule type" value="Genomic_DNA"/>
</dbReference>
<dbReference type="Proteomes" id="UP000198761">
    <property type="component" value="Unassembled WGS sequence"/>
</dbReference>
<feature type="region of interest" description="Disordered" evidence="1">
    <location>
        <begin position="112"/>
        <end position="188"/>
    </location>
</feature>